<organism evidence="1 2">
    <name type="scientific">Portunus trituberculatus</name>
    <name type="common">Swimming crab</name>
    <name type="synonym">Neptunus trituberculatus</name>
    <dbReference type="NCBI Taxonomy" id="210409"/>
    <lineage>
        <taxon>Eukaryota</taxon>
        <taxon>Metazoa</taxon>
        <taxon>Ecdysozoa</taxon>
        <taxon>Arthropoda</taxon>
        <taxon>Crustacea</taxon>
        <taxon>Multicrustacea</taxon>
        <taxon>Malacostraca</taxon>
        <taxon>Eumalacostraca</taxon>
        <taxon>Eucarida</taxon>
        <taxon>Decapoda</taxon>
        <taxon>Pleocyemata</taxon>
        <taxon>Brachyura</taxon>
        <taxon>Eubrachyura</taxon>
        <taxon>Portunoidea</taxon>
        <taxon>Portunidae</taxon>
        <taxon>Portuninae</taxon>
        <taxon>Portunus</taxon>
    </lineage>
</organism>
<protein>
    <submittedName>
        <fullName evidence="1">Uncharacterized protein</fullName>
    </submittedName>
</protein>
<gene>
    <name evidence="1" type="ORF">E2C01_045387</name>
</gene>
<name>A0A5B7G1X9_PORTR</name>
<keyword evidence="2" id="KW-1185">Reference proteome</keyword>
<proteinExistence type="predicted"/>
<evidence type="ECO:0000313" key="2">
    <source>
        <dbReference type="Proteomes" id="UP000324222"/>
    </source>
</evidence>
<sequence length="72" mass="7069">MCGSRSSCCQCGIQGQGSLPTPPGYTTPAAVLSAVAGTDSPPFSPTLTILSPPVSLSSSASHLAPHSPDAQS</sequence>
<accession>A0A5B7G1X9</accession>
<dbReference type="AlphaFoldDB" id="A0A5B7G1X9"/>
<reference evidence="1 2" key="1">
    <citation type="submission" date="2019-05" db="EMBL/GenBank/DDBJ databases">
        <title>Another draft genome of Portunus trituberculatus and its Hox gene families provides insights of decapod evolution.</title>
        <authorList>
            <person name="Jeong J.-H."/>
            <person name="Song I."/>
            <person name="Kim S."/>
            <person name="Choi T."/>
            <person name="Kim D."/>
            <person name="Ryu S."/>
            <person name="Kim W."/>
        </authorList>
    </citation>
    <scope>NUCLEOTIDE SEQUENCE [LARGE SCALE GENOMIC DNA]</scope>
    <source>
        <tissue evidence="1">Muscle</tissue>
    </source>
</reference>
<dbReference type="Proteomes" id="UP000324222">
    <property type="component" value="Unassembled WGS sequence"/>
</dbReference>
<comment type="caution">
    <text evidence="1">The sequence shown here is derived from an EMBL/GenBank/DDBJ whole genome shotgun (WGS) entry which is preliminary data.</text>
</comment>
<evidence type="ECO:0000313" key="1">
    <source>
        <dbReference type="EMBL" id="MPC51539.1"/>
    </source>
</evidence>
<dbReference type="EMBL" id="VSRR010010243">
    <property type="protein sequence ID" value="MPC51539.1"/>
    <property type="molecule type" value="Genomic_DNA"/>
</dbReference>